<dbReference type="InterPro" id="IPR052967">
    <property type="entry name" value="Stress_Response_Assoc"/>
</dbReference>
<protein>
    <submittedName>
        <fullName evidence="2">YsnF/AvaK domain-containing protein</fullName>
    </submittedName>
</protein>
<dbReference type="NCBIfam" id="TIGR02271">
    <property type="entry name" value="YsnF/AvaK domain"/>
    <property type="match status" value="1"/>
</dbReference>
<evidence type="ECO:0000313" key="3">
    <source>
        <dbReference type="Proteomes" id="UP000295132"/>
    </source>
</evidence>
<organism evidence="2 3">
    <name type="scientific">Bacillus salipaludis</name>
    <dbReference type="NCBI Taxonomy" id="2547811"/>
    <lineage>
        <taxon>Bacteria</taxon>
        <taxon>Bacillati</taxon>
        <taxon>Bacillota</taxon>
        <taxon>Bacilli</taxon>
        <taxon>Bacillales</taxon>
        <taxon>Bacillaceae</taxon>
        <taxon>Bacillus</taxon>
    </lineage>
</organism>
<dbReference type="PANTHER" id="PTHR38463:SF1">
    <property type="entry name" value="STRESS RESPONSE PROTEIN YSNF"/>
    <property type="match status" value="1"/>
</dbReference>
<dbReference type="PANTHER" id="PTHR38463">
    <property type="entry name" value="STRESS RESPONSE PROTEIN YSNF"/>
    <property type="match status" value="1"/>
</dbReference>
<dbReference type="Proteomes" id="UP000295132">
    <property type="component" value="Unassembled WGS sequence"/>
</dbReference>
<feature type="domain" description="DUF2382" evidence="1">
    <location>
        <begin position="31"/>
        <end position="137"/>
    </location>
</feature>
<proteinExistence type="predicted"/>
<reference evidence="2 3" key="1">
    <citation type="submission" date="2019-03" db="EMBL/GenBank/DDBJ databases">
        <title>Bacillus niacini sp. nov. a Nicotinate-Metabolizing Mesophile Isolated from Soil.</title>
        <authorList>
            <person name="Zhang G."/>
        </authorList>
    </citation>
    <scope>NUCLEOTIDE SEQUENCE [LARGE SCALE GENOMIC DNA]</scope>
    <source>
        <strain evidence="2 3">WN066</strain>
    </source>
</reference>
<dbReference type="AlphaFoldDB" id="A0A4R5VJZ0"/>
<dbReference type="Pfam" id="PF09557">
    <property type="entry name" value="DUF2382"/>
    <property type="match status" value="1"/>
</dbReference>
<dbReference type="InterPro" id="IPR019060">
    <property type="entry name" value="DUF2382"/>
</dbReference>
<comment type="caution">
    <text evidence="2">The sequence shown here is derived from an EMBL/GenBank/DDBJ whole genome shotgun (WGS) entry which is preliminary data.</text>
</comment>
<sequence length="150" mass="17778">MLRWFHHFLWREIKLHEKQNSSNDHHEEVTLKLHKEELQVSKKRVETADVRVYKKTFTEVKQIMVPVTHEQLIIEKKIVNPNSDIDSQIETICIPLSEEHIEVTLNPTVLEDVEVFKKQCEELIQVNETLKEEKVQINTFGDINVIVDDQ</sequence>
<name>A0A4R5VJZ0_9BACI</name>
<dbReference type="EMBL" id="SMYO01000032">
    <property type="protein sequence ID" value="TDK55376.1"/>
    <property type="molecule type" value="Genomic_DNA"/>
</dbReference>
<evidence type="ECO:0000313" key="2">
    <source>
        <dbReference type="EMBL" id="TDK55376.1"/>
    </source>
</evidence>
<evidence type="ECO:0000259" key="1">
    <source>
        <dbReference type="Pfam" id="PF09557"/>
    </source>
</evidence>
<accession>A0A4R5VJZ0</accession>
<gene>
    <name evidence="2" type="ORF">E2K98_28350</name>
</gene>